<reference evidence="1" key="1">
    <citation type="journal article" date="2023" name="Mol. Phylogenet. Evol.">
        <title>Genome-scale phylogeny and comparative genomics of the fungal order Sordariales.</title>
        <authorList>
            <person name="Hensen N."/>
            <person name="Bonometti L."/>
            <person name="Westerberg I."/>
            <person name="Brannstrom I.O."/>
            <person name="Guillou S."/>
            <person name="Cros-Aarteil S."/>
            <person name="Calhoun S."/>
            <person name="Haridas S."/>
            <person name="Kuo A."/>
            <person name="Mondo S."/>
            <person name="Pangilinan J."/>
            <person name="Riley R."/>
            <person name="LaButti K."/>
            <person name="Andreopoulos B."/>
            <person name="Lipzen A."/>
            <person name="Chen C."/>
            <person name="Yan M."/>
            <person name="Daum C."/>
            <person name="Ng V."/>
            <person name="Clum A."/>
            <person name="Steindorff A."/>
            <person name="Ohm R.A."/>
            <person name="Martin F."/>
            <person name="Silar P."/>
            <person name="Natvig D.O."/>
            <person name="Lalanne C."/>
            <person name="Gautier V."/>
            <person name="Ament-Velasquez S.L."/>
            <person name="Kruys A."/>
            <person name="Hutchinson M.I."/>
            <person name="Powell A.J."/>
            <person name="Barry K."/>
            <person name="Miller A.N."/>
            <person name="Grigoriev I.V."/>
            <person name="Debuchy R."/>
            <person name="Gladieux P."/>
            <person name="Hiltunen Thoren M."/>
            <person name="Johannesson H."/>
        </authorList>
    </citation>
    <scope>NUCLEOTIDE SEQUENCE</scope>
    <source>
        <strain evidence="1">PSN309</strain>
    </source>
</reference>
<dbReference type="EMBL" id="MU864444">
    <property type="protein sequence ID" value="KAK4185611.1"/>
    <property type="molecule type" value="Genomic_DNA"/>
</dbReference>
<comment type="caution">
    <text evidence="1">The sequence shown here is derived from an EMBL/GenBank/DDBJ whole genome shotgun (WGS) entry which is preliminary data.</text>
</comment>
<evidence type="ECO:0000313" key="2">
    <source>
        <dbReference type="Proteomes" id="UP001302126"/>
    </source>
</evidence>
<dbReference type="SUPFAM" id="SSF52047">
    <property type="entry name" value="RNI-like"/>
    <property type="match status" value="1"/>
</dbReference>
<reference evidence="1" key="2">
    <citation type="submission" date="2023-05" db="EMBL/GenBank/DDBJ databases">
        <authorList>
            <consortium name="Lawrence Berkeley National Laboratory"/>
            <person name="Steindorff A."/>
            <person name="Hensen N."/>
            <person name="Bonometti L."/>
            <person name="Westerberg I."/>
            <person name="Brannstrom I.O."/>
            <person name="Guillou S."/>
            <person name="Cros-Aarteil S."/>
            <person name="Calhoun S."/>
            <person name="Haridas S."/>
            <person name="Kuo A."/>
            <person name="Mondo S."/>
            <person name="Pangilinan J."/>
            <person name="Riley R."/>
            <person name="Labutti K."/>
            <person name="Andreopoulos B."/>
            <person name="Lipzen A."/>
            <person name="Chen C."/>
            <person name="Yanf M."/>
            <person name="Daum C."/>
            <person name="Ng V."/>
            <person name="Clum A."/>
            <person name="Ohm R."/>
            <person name="Martin F."/>
            <person name="Silar P."/>
            <person name="Natvig D."/>
            <person name="Lalanne C."/>
            <person name="Gautier V."/>
            <person name="Ament-Velasquez S.L."/>
            <person name="Kruys A."/>
            <person name="Hutchinson M.I."/>
            <person name="Powell A.J."/>
            <person name="Barry K."/>
            <person name="Miller A.N."/>
            <person name="Grigoriev I.V."/>
            <person name="Debuchy R."/>
            <person name="Gladieux P."/>
            <person name="Thoren M.H."/>
            <person name="Johannesson H."/>
        </authorList>
    </citation>
    <scope>NUCLEOTIDE SEQUENCE</scope>
    <source>
        <strain evidence="1">PSN309</strain>
    </source>
</reference>
<evidence type="ECO:0008006" key="3">
    <source>
        <dbReference type="Google" id="ProtNLM"/>
    </source>
</evidence>
<name>A0AAN6WQG8_9PEZI</name>
<dbReference type="AlphaFoldDB" id="A0AAN6WQG8"/>
<gene>
    <name evidence="1" type="ORF">QBC35DRAFT_556031</name>
</gene>
<proteinExistence type="predicted"/>
<evidence type="ECO:0000313" key="1">
    <source>
        <dbReference type="EMBL" id="KAK4185611.1"/>
    </source>
</evidence>
<dbReference type="Proteomes" id="UP001302126">
    <property type="component" value="Unassembled WGS sequence"/>
</dbReference>
<dbReference type="InterPro" id="IPR032675">
    <property type="entry name" value="LRR_dom_sf"/>
</dbReference>
<organism evidence="1 2">
    <name type="scientific">Podospora australis</name>
    <dbReference type="NCBI Taxonomy" id="1536484"/>
    <lineage>
        <taxon>Eukaryota</taxon>
        <taxon>Fungi</taxon>
        <taxon>Dikarya</taxon>
        <taxon>Ascomycota</taxon>
        <taxon>Pezizomycotina</taxon>
        <taxon>Sordariomycetes</taxon>
        <taxon>Sordariomycetidae</taxon>
        <taxon>Sordariales</taxon>
        <taxon>Podosporaceae</taxon>
        <taxon>Podospora</taxon>
    </lineage>
</organism>
<sequence>MHCIRILRIDEWSMSHAQGFSAELPPGIVFNNLEALTIYGQFLGVELDPRCIPPASLLSRAPALKRLTMCHYVSDGTDQACWPLCSNLETLRLHMIHALHSKDILSIGTYCKKLKLVTFSRYRRGFFYPVLPKPKDILKGLLPLRRQLQSLTLFISGNRDYERHCYKIQRTEGNALGSGTVSKMSRRACSSSTSERRETYTMAFRIPFKQTGALFDGPGLGAGFITHFHQCQKRKSTHTSECPSQDVQGLPGCIPP</sequence>
<keyword evidence="2" id="KW-1185">Reference proteome</keyword>
<accession>A0AAN6WQG8</accession>
<protein>
    <recommendedName>
        <fullName evidence="3">F-box domain-containing protein</fullName>
    </recommendedName>
</protein>
<dbReference type="Gene3D" id="3.80.10.10">
    <property type="entry name" value="Ribonuclease Inhibitor"/>
    <property type="match status" value="1"/>
</dbReference>